<evidence type="ECO:0000256" key="1">
    <source>
        <dbReference type="SAM" id="MobiDB-lite"/>
    </source>
</evidence>
<proteinExistence type="predicted"/>
<dbReference type="EMBL" id="BKCJ010005057">
    <property type="protein sequence ID" value="GEU64649.1"/>
    <property type="molecule type" value="Genomic_DNA"/>
</dbReference>
<feature type="compositionally biased region" description="Basic and acidic residues" evidence="1">
    <location>
        <begin position="408"/>
        <end position="417"/>
    </location>
</feature>
<accession>A0A6L2LU43</accession>
<organism evidence="2">
    <name type="scientific">Tanacetum cinerariifolium</name>
    <name type="common">Dalmatian daisy</name>
    <name type="synonym">Chrysanthemum cinerariifolium</name>
    <dbReference type="NCBI Taxonomy" id="118510"/>
    <lineage>
        <taxon>Eukaryota</taxon>
        <taxon>Viridiplantae</taxon>
        <taxon>Streptophyta</taxon>
        <taxon>Embryophyta</taxon>
        <taxon>Tracheophyta</taxon>
        <taxon>Spermatophyta</taxon>
        <taxon>Magnoliopsida</taxon>
        <taxon>eudicotyledons</taxon>
        <taxon>Gunneridae</taxon>
        <taxon>Pentapetalae</taxon>
        <taxon>asterids</taxon>
        <taxon>campanulids</taxon>
        <taxon>Asterales</taxon>
        <taxon>Asteraceae</taxon>
        <taxon>Asteroideae</taxon>
        <taxon>Anthemideae</taxon>
        <taxon>Anthemidinae</taxon>
        <taxon>Tanacetum</taxon>
    </lineage>
</organism>
<protein>
    <recommendedName>
        <fullName evidence="3">Reverse transcriptase domain-containing protein</fullName>
    </recommendedName>
</protein>
<gene>
    <name evidence="2" type="ORF">Tci_036627</name>
</gene>
<reference evidence="2" key="1">
    <citation type="journal article" date="2019" name="Sci. Rep.">
        <title>Draft genome of Tanacetum cinerariifolium, the natural source of mosquito coil.</title>
        <authorList>
            <person name="Yamashiro T."/>
            <person name="Shiraishi A."/>
            <person name="Satake H."/>
            <person name="Nakayama K."/>
        </authorList>
    </citation>
    <scope>NUCLEOTIDE SEQUENCE</scope>
</reference>
<name>A0A6L2LU43_TANCI</name>
<sequence>MNQNHYEPNPCYDSNSFGFDQFQPSQFPIIHQPIREKTCAELLAEEHEANISTQPFQYSVVHQPPQEEISVEFLQEKRKQINSVQTLLRKFNRISFYEIPKVLSLAWETILEIKHVFEEKHYQPEDILELFRRLHNDVQNIPEELAVYINTPSSDRPTIYYNDDDNEDCTIEITPILSIEEPDNSISMGDEHLDTILKMESDKLIKSSAENLILIPNQFKDFSDSNEDSISIDDDSFSIDDIEYVKASPPDSELISLEVVEIVIPEIKSLKDNPTLYSDFMTKSSSTSLNFLLEETNTFDSSLPESKTFSFDSKEISSGITTTHSDISLLDYEAFYDEHIKEKSSSSTTTHSDFSHYDSFIFDLSINLFPPADRSDFYEFADELAHIISTREKDIKEKGQNQSQNQIKSDRKWKAWESPKSTKVKPNEVEATKSKKSKEMKVEGLKV</sequence>
<dbReference type="AlphaFoldDB" id="A0A6L2LU43"/>
<evidence type="ECO:0008006" key="3">
    <source>
        <dbReference type="Google" id="ProtNLM"/>
    </source>
</evidence>
<feature type="region of interest" description="Disordered" evidence="1">
    <location>
        <begin position="395"/>
        <end position="447"/>
    </location>
</feature>
<feature type="compositionally biased region" description="Basic and acidic residues" evidence="1">
    <location>
        <begin position="425"/>
        <end position="447"/>
    </location>
</feature>
<evidence type="ECO:0000313" key="2">
    <source>
        <dbReference type="EMBL" id="GEU64649.1"/>
    </source>
</evidence>
<comment type="caution">
    <text evidence="2">The sequence shown here is derived from an EMBL/GenBank/DDBJ whole genome shotgun (WGS) entry which is preliminary data.</text>
</comment>